<evidence type="ECO:0000313" key="7">
    <source>
        <dbReference type="Proteomes" id="UP001153076"/>
    </source>
</evidence>
<dbReference type="PANTHER" id="PTHR10926">
    <property type="entry name" value="CELL CYCLE CONTROL PROTEIN 50"/>
    <property type="match status" value="1"/>
</dbReference>
<name>A0A9Q1KGN8_9CARY</name>
<dbReference type="GO" id="GO:0005794">
    <property type="term" value="C:Golgi apparatus"/>
    <property type="evidence" value="ECO:0007669"/>
    <property type="project" value="TreeGrafter"/>
</dbReference>
<dbReference type="AlphaFoldDB" id="A0A9Q1KGN8"/>
<evidence type="ECO:0000256" key="4">
    <source>
        <dbReference type="ARBA" id="ARBA00022989"/>
    </source>
</evidence>
<dbReference type="OrthoDB" id="340608at2759"/>
<dbReference type="InterPro" id="IPR005045">
    <property type="entry name" value="CDC50/LEM3_fam"/>
</dbReference>
<comment type="caution">
    <text evidence="6">The sequence shown here is derived from an EMBL/GenBank/DDBJ whole genome shotgun (WGS) entry which is preliminary data.</text>
</comment>
<dbReference type="Proteomes" id="UP001153076">
    <property type="component" value="Unassembled WGS sequence"/>
</dbReference>
<keyword evidence="5" id="KW-0472">Membrane</keyword>
<comment type="similarity">
    <text evidence="2">Belongs to the CDC50/LEM3 family.</text>
</comment>
<organism evidence="6 7">
    <name type="scientific">Carnegiea gigantea</name>
    <dbReference type="NCBI Taxonomy" id="171969"/>
    <lineage>
        <taxon>Eukaryota</taxon>
        <taxon>Viridiplantae</taxon>
        <taxon>Streptophyta</taxon>
        <taxon>Embryophyta</taxon>
        <taxon>Tracheophyta</taxon>
        <taxon>Spermatophyta</taxon>
        <taxon>Magnoliopsida</taxon>
        <taxon>eudicotyledons</taxon>
        <taxon>Gunneridae</taxon>
        <taxon>Pentapetalae</taxon>
        <taxon>Caryophyllales</taxon>
        <taxon>Cactineae</taxon>
        <taxon>Cactaceae</taxon>
        <taxon>Cactoideae</taxon>
        <taxon>Echinocereeae</taxon>
        <taxon>Carnegiea</taxon>
    </lineage>
</organism>
<keyword evidence="7" id="KW-1185">Reference proteome</keyword>
<proteinExistence type="inferred from homology"/>
<reference evidence="6" key="1">
    <citation type="submission" date="2022-04" db="EMBL/GenBank/DDBJ databases">
        <title>Carnegiea gigantea Genome sequencing and assembly v2.</title>
        <authorList>
            <person name="Copetti D."/>
            <person name="Sanderson M.J."/>
            <person name="Burquez A."/>
            <person name="Wojciechowski M.F."/>
        </authorList>
    </citation>
    <scope>NUCLEOTIDE SEQUENCE</scope>
    <source>
        <strain evidence="6">SGP5-SGP5p</strain>
        <tissue evidence="6">Aerial part</tissue>
    </source>
</reference>
<evidence type="ECO:0000256" key="5">
    <source>
        <dbReference type="ARBA" id="ARBA00023136"/>
    </source>
</evidence>
<dbReference type="GO" id="GO:0005886">
    <property type="term" value="C:plasma membrane"/>
    <property type="evidence" value="ECO:0007669"/>
    <property type="project" value="TreeGrafter"/>
</dbReference>
<accession>A0A9Q1KGN8</accession>
<keyword evidence="3" id="KW-0812">Transmembrane</keyword>
<sequence>MGAISIPVGIVAARASKSVYEIVDHYSVDCVPDSYKNNKLAYIKDHSIPKNCTRYLKVVQKYMKAPIYIYYQLDNFYQNHRRYVKSRSDKQLLKVLACNEISSCDPEVYSNDQPIVPCGLIAWSLFNDTYTFSRGTTKLNVDRKNIAWESDREHKFGKSVYPFNFQSGTLIGGGKLDPNILVSTPISFRL</sequence>
<evidence type="ECO:0008006" key="8">
    <source>
        <dbReference type="Google" id="ProtNLM"/>
    </source>
</evidence>
<dbReference type="Pfam" id="PF03381">
    <property type="entry name" value="CDC50"/>
    <property type="match status" value="1"/>
</dbReference>
<evidence type="ECO:0000256" key="1">
    <source>
        <dbReference type="ARBA" id="ARBA00004370"/>
    </source>
</evidence>
<comment type="subcellular location">
    <subcellularLocation>
        <location evidence="1">Membrane</location>
    </subcellularLocation>
</comment>
<evidence type="ECO:0000313" key="6">
    <source>
        <dbReference type="EMBL" id="KAJ8442615.1"/>
    </source>
</evidence>
<dbReference type="EMBL" id="JAKOGI010000138">
    <property type="protein sequence ID" value="KAJ8442615.1"/>
    <property type="molecule type" value="Genomic_DNA"/>
</dbReference>
<evidence type="ECO:0000256" key="2">
    <source>
        <dbReference type="ARBA" id="ARBA00009457"/>
    </source>
</evidence>
<dbReference type="GO" id="GO:0005783">
    <property type="term" value="C:endoplasmic reticulum"/>
    <property type="evidence" value="ECO:0007669"/>
    <property type="project" value="TreeGrafter"/>
</dbReference>
<protein>
    <recommendedName>
        <fullName evidence="8">ALA-interacting subunit</fullName>
    </recommendedName>
</protein>
<evidence type="ECO:0000256" key="3">
    <source>
        <dbReference type="ARBA" id="ARBA00022692"/>
    </source>
</evidence>
<dbReference type="PANTHER" id="PTHR10926:SF29">
    <property type="entry name" value="ALA-INTERACTING SUBUNIT 2-RELATED"/>
    <property type="match status" value="1"/>
</dbReference>
<keyword evidence="4" id="KW-1133">Transmembrane helix</keyword>
<gene>
    <name evidence="6" type="ORF">Cgig2_008391</name>
</gene>